<organism evidence="3 4">
    <name type="scientific">Candidatus Dactylopiibacterium carminicum</name>
    <dbReference type="NCBI Taxonomy" id="857335"/>
    <lineage>
        <taxon>Bacteria</taxon>
        <taxon>Pseudomonadati</taxon>
        <taxon>Pseudomonadota</taxon>
        <taxon>Betaproteobacteria</taxon>
        <taxon>Rhodocyclales</taxon>
        <taxon>Rhodocyclaceae</taxon>
        <taxon>Candidatus Dactylopiibacterium</taxon>
    </lineage>
</organism>
<dbReference type="SMART" id="SM00644">
    <property type="entry name" value="Ami_2"/>
    <property type="match status" value="1"/>
</dbReference>
<dbReference type="GO" id="GO:0008745">
    <property type="term" value="F:N-acetylmuramoyl-L-alanine amidase activity"/>
    <property type="evidence" value="ECO:0007669"/>
    <property type="project" value="InterPro"/>
</dbReference>
<dbReference type="EMBL" id="NMRN01000004">
    <property type="protein sequence ID" value="PAS94822.1"/>
    <property type="molecule type" value="Genomic_DNA"/>
</dbReference>
<keyword evidence="5" id="KW-1185">Reference proteome</keyword>
<accession>A0A272EXH8</accession>
<evidence type="ECO:0000313" key="2">
    <source>
        <dbReference type="EMBL" id="KAF7600158.1"/>
    </source>
</evidence>
<protein>
    <submittedName>
        <fullName evidence="3">N-acetylmuramoyl-L-alanine amidase</fullName>
    </submittedName>
</protein>
<dbReference type="InterPro" id="IPR002502">
    <property type="entry name" value="Amidase_domain"/>
</dbReference>
<dbReference type="PROSITE" id="PS00018">
    <property type="entry name" value="EF_HAND_1"/>
    <property type="match status" value="1"/>
</dbReference>
<dbReference type="EMBL" id="MDUX01000008">
    <property type="protein sequence ID" value="KAF7600158.1"/>
    <property type="molecule type" value="Genomic_DNA"/>
</dbReference>
<dbReference type="Pfam" id="PF01510">
    <property type="entry name" value="Amidase_2"/>
    <property type="match status" value="1"/>
</dbReference>
<dbReference type="InterPro" id="IPR036505">
    <property type="entry name" value="Amidase/PGRP_sf"/>
</dbReference>
<dbReference type="SUPFAM" id="SSF55846">
    <property type="entry name" value="N-acetylmuramoyl-L-alanine amidase-like"/>
    <property type="match status" value="1"/>
</dbReference>
<name>A0A272EXH8_9RHOO</name>
<reference evidence="2 5" key="1">
    <citation type="submission" date="2016-08" db="EMBL/GenBank/DDBJ databases">
        <title>Candidatus Dactylopiibacterium carminicum genome sequence.</title>
        <authorList>
            <person name="Ramirez-Puebla S.T."/>
            <person name="Ormeno-Orrillo E."/>
            <person name="Vera-Ponce De Leon A."/>
            <person name="Luis L."/>
            <person name="Sanchez-Flores A."/>
            <person name="Monica R."/>
            <person name="Martinez-Romero E."/>
        </authorList>
    </citation>
    <scope>NUCLEOTIDE SEQUENCE [LARGE SCALE GENOMIC DNA]</scope>
    <source>
        <strain evidence="2">END1</strain>
    </source>
</reference>
<feature type="domain" description="N-acetylmuramoyl-L-alanine amidase" evidence="1">
    <location>
        <begin position="1"/>
        <end position="158"/>
    </location>
</feature>
<dbReference type="OrthoDB" id="8754850at2"/>
<dbReference type="AlphaFoldDB" id="A0A272EXH8"/>
<evidence type="ECO:0000313" key="3">
    <source>
        <dbReference type="EMBL" id="PAS94822.1"/>
    </source>
</evidence>
<sequence>MARPINLILIHCAATPNGKSLFRGKAGEPGFQTPAEAIDGWHAQRGFRRDPAALPRLNPSLRSIGYHFLIYTNGQIVTGRHTDEIGAHCQGYNQRSLGICLIGTDKFTRAQWESLAYLQTSLAGKYPNAAWKGHRDMSPDQNRNGIVEPFEWLKVCPGFDVSAWLAGGKRPLANHLYEEVAP</sequence>
<gene>
    <name evidence="2" type="ORF">BGI27_03625</name>
    <name evidence="3" type="ORF">CGU29_02675</name>
</gene>
<evidence type="ECO:0000259" key="1">
    <source>
        <dbReference type="SMART" id="SM00644"/>
    </source>
</evidence>
<dbReference type="InterPro" id="IPR018247">
    <property type="entry name" value="EF_Hand_1_Ca_BS"/>
</dbReference>
<dbReference type="CDD" id="cd06583">
    <property type="entry name" value="PGRP"/>
    <property type="match status" value="1"/>
</dbReference>
<reference evidence="3 4" key="2">
    <citation type="submission" date="2017-07" db="EMBL/GenBank/DDBJ databases">
        <title>Candidatus Dactylopiibacterium carminicum, a nitrogen-fixing symbiont of the cochineal insect Dactylopius coccus and Dactylopius opuntiae (Hemiptera: Coccoidea: Dactylopiidae).</title>
        <authorList>
            <person name="Vera A."/>
        </authorList>
    </citation>
    <scope>NUCLEOTIDE SEQUENCE [LARGE SCALE GENOMIC DNA]</scope>
    <source>
        <strain evidence="3 4">NFDCM</strain>
    </source>
</reference>
<proteinExistence type="predicted"/>
<comment type="caution">
    <text evidence="3">The sequence shown here is derived from an EMBL/GenBank/DDBJ whole genome shotgun (WGS) entry which is preliminary data.</text>
</comment>
<evidence type="ECO:0000313" key="4">
    <source>
        <dbReference type="Proteomes" id="UP000216107"/>
    </source>
</evidence>
<dbReference type="Proteomes" id="UP000216107">
    <property type="component" value="Unassembled WGS sequence"/>
</dbReference>
<evidence type="ECO:0000313" key="5">
    <source>
        <dbReference type="Proteomes" id="UP000623509"/>
    </source>
</evidence>
<dbReference type="Gene3D" id="3.40.80.10">
    <property type="entry name" value="Peptidoglycan recognition protein-like"/>
    <property type="match status" value="1"/>
</dbReference>
<dbReference type="Proteomes" id="UP000623509">
    <property type="component" value="Unassembled WGS sequence"/>
</dbReference>
<dbReference type="RefSeq" id="WP_095523558.1">
    <property type="nucleotide sequence ID" value="NZ_MDUX01000008.1"/>
</dbReference>
<dbReference type="GO" id="GO:0009253">
    <property type="term" value="P:peptidoglycan catabolic process"/>
    <property type="evidence" value="ECO:0007669"/>
    <property type="project" value="InterPro"/>
</dbReference>